<comment type="caution">
    <text evidence="2">The sequence shown here is derived from an EMBL/GenBank/DDBJ whole genome shotgun (WGS) entry which is preliminary data.</text>
</comment>
<accession>A0AAD9P4K2</accession>
<dbReference type="EMBL" id="JAODUO010003705">
    <property type="protein sequence ID" value="KAK2146278.1"/>
    <property type="molecule type" value="Genomic_DNA"/>
</dbReference>
<name>A0AAD9P4K2_RIDPI</name>
<dbReference type="AlphaFoldDB" id="A0AAD9P4K2"/>
<evidence type="ECO:0000313" key="1">
    <source>
        <dbReference type="EMBL" id="KAK2146278.1"/>
    </source>
</evidence>
<evidence type="ECO:0000313" key="2">
    <source>
        <dbReference type="EMBL" id="KAK2187845.1"/>
    </source>
</evidence>
<dbReference type="Proteomes" id="UP001209878">
    <property type="component" value="Unassembled WGS sequence"/>
</dbReference>
<evidence type="ECO:0000313" key="3">
    <source>
        <dbReference type="Proteomes" id="UP001209878"/>
    </source>
</evidence>
<protein>
    <submittedName>
        <fullName evidence="2">Uncharacterized protein</fullName>
    </submittedName>
</protein>
<reference evidence="2" key="1">
    <citation type="journal article" date="2023" name="Mol. Biol. Evol.">
        <title>Third-Generation Sequencing Reveals the Adaptive Role of the Epigenome in Three Deep-Sea Polychaetes.</title>
        <authorList>
            <person name="Perez M."/>
            <person name="Aroh O."/>
            <person name="Sun Y."/>
            <person name="Lan Y."/>
            <person name="Juniper S.K."/>
            <person name="Young C.R."/>
            <person name="Angers B."/>
            <person name="Qian P.Y."/>
        </authorList>
    </citation>
    <scope>NUCLEOTIDE SEQUENCE</scope>
    <source>
        <strain evidence="2">R07B-5</strain>
    </source>
</reference>
<organism evidence="2 3">
    <name type="scientific">Ridgeia piscesae</name>
    <name type="common">Tubeworm</name>
    <dbReference type="NCBI Taxonomy" id="27915"/>
    <lineage>
        <taxon>Eukaryota</taxon>
        <taxon>Metazoa</taxon>
        <taxon>Spiralia</taxon>
        <taxon>Lophotrochozoa</taxon>
        <taxon>Annelida</taxon>
        <taxon>Polychaeta</taxon>
        <taxon>Sedentaria</taxon>
        <taxon>Canalipalpata</taxon>
        <taxon>Sabellida</taxon>
        <taxon>Siboglinidae</taxon>
        <taxon>Ridgeia</taxon>
    </lineage>
</organism>
<dbReference type="EMBL" id="JAODUO010000153">
    <property type="protein sequence ID" value="KAK2187845.1"/>
    <property type="molecule type" value="Genomic_DNA"/>
</dbReference>
<keyword evidence="3" id="KW-1185">Reference proteome</keyword>
<proteinExistence type="predicted"/>
<sequence>MTSVRAPSYFRWAKDKPVTTNQTYGYSMYDEYRETKPKRKPIGPNDYTRPFSNSAFFPMITYPSLQPQSTKPLPVWHPSRSFCPPGTKNRFDINRGYTFGPLPVVKRMPLDVYPAGLMWSRSISAPPAYKEPEPKLKDIYLWHTLAGTLVHVKNIK</sequence>
<gene>
    <name evidence="2" type="ORF">NP493_153g09031</name>
    <name evidence="1" type="ORF">NP493_3714g00000</name>
</gene>